<evidence type="ECO:0000256" key="1">
    <source>
        <dbReference type="ARBA" id="ARBA00005417"/>
    </source>
</evidence>
<evidence type="ECO:0000256" key="3">
    <source>
        <dbReference type="ARBA" id="ARBA00022741"/>
    </source>
</evidence>
<dbReference type="EMBL" id="QGGY01000003">
    <property type="protein sequence ID" value="PWJ77270.1"/>
    <property type="molecule type" value="Genomic_DNA"/>
</dbReference>
<dbReference type="Proteomes" id="UP000245412">
    <property type="component" value="Unassembled WGS sequence"/>
</dbReference>
<dbReference type="RefSeq" id="WP_109625382.1">
    <property type="nucleotide sequence ID" value="NZ_JANKBI010000002.1"/>
</dbReference>
<evidence type="ECO:0000313" key="7">
    <source>
        <dbReference type="Proteomes" id="UP000245412"/>
    </source>
</evidence>
<dbReference type="Gene3D" id="3.40.50.300">
    <property type="entry name" value="P-loop containing nucleotide triphosphate hydrolases"/>
    <property type="match status" value="1"/>
</dbReference>
<feature type="domain" description="ABC transporter" evidence="5">
    <location>
        <begin position="6"/>
        <end position="234"/>
    </location>
</feature>
<evidence type="ECO:0000313" key="6">
    <source>
        <dbReference type="EMBL" id="PWJ77270.1"/>
    </source>
</evidence>
<dbReference type="AlphaFoldDB" id="A0AB73T6Q5"/>
<sequence>MKEYVIEARDLKKSYGDVCALQGIDITVGRGEIYGLIGDNGAGKTTFLKLLTGQVWPDGGELRMFGAFQPKDLERQRKRTGAIVEAAGFYPRLTVEQNLEYYRIQRGIPGKGRMKEALKTVGLLDQKRSRGGNLSMGMKQRLGLAIALLGEPELLILDEPINGLDPSGIIEMRNLLLKLSREKNITIILSSHILSELEQTANVFGFLSRGYLLEQVSASELKERCSAYISIAVSEPGKYTAFLEKELKETGYQVMPDGAVRICCPTWDIQEYSALASRHGIDVYGLEKKQEALEDYYMNLKNRGKLAC</sequence>
<dbReference type="InterPro" id="IPR003439">
    <property type="entry name" value="ABC_transporter-like_ATP-bd"/>
</dbReference>
<evidence type="ECO:0000256" key="2">
    <source>
        <dbReference type="ARBA" id="ARBA00022448"/>
    </source>
</evidence>
<dbReference type="InterPro" id="IPR003593">
    <property type="entry name" value="AAA+_ATPase"/>
</dbReference>
<keyword evidence="2" id="KW-0813">Transport</keyword>
<comment type="similarity">
    <text evidence="1">Belongs to the ABC transporter superfamily.</text>
</comment>
<dbReference type="PROSITE" id="PS50893">
    <property type="entry name" value="ABC_TRANSPORTER_2"/>
    <property type="match status" value="1"/>
</dbReference>
<evidence type="ECO:0000259" key="5">
    <source>
        <dbReference type="PROSITE" id="PS50893"/>
    </source>
</evidence>
<reference evidence="6 7" key="1">
    <citation type="submission" date="2018-05" db="EMBL/GenBank/DDBJ databases">
        <authorList>
            <person name="Goeker M."/>
            <person name="Huntemann M."/>
            <person name="Clum A."/>
            <person name="Pillay M."/>
            <person name="Palaniappan K."/>
            <person name="Varghese N."/>
            <person name="Mikhailova N."/>
            <person name="Stamatis D."/>
            <person name="Reddy T."/>
            <person name="Daum C."/>
            <person name="Shapiro N."/>
            <person name="Ivanova N."/>
            <person name="Kyrpides N."/>
            <person name="Woyke T."/>
        </authorList>
    </citation>
    <scope>NUCLEOTIDE SEQUENCE [LARGE SCALE GENOMIC DNA]</scope>
    <source>
        <strain evidence="6 7">DSM 26524</strain>
    </source>
</reference>
<proteinExistence type="inferred from homology"/>
<dbReference type="Pfam" id="PF00005">
    <property type="entry name" value="ABC_tran"/>
    <property type="match status" value="1"/>
</dbReference>
<gene>
    <name evidence="6" type="ORF">C7383_103111</name>
</gene>
<protein>
    <submittedName>
        <fullName evidence="6">ABC-2 type transport system ATP-binding protein</fullName>
    </submittedName>
</protein>
<dbReference type="SMART" id="SM00382">
    <property type="entry name" value="AAA"/>
    <property type="match status" value="1"/>
</dbReference>
<keyword evidence="3" id="KW-0547">Nucleotide-binding</keyword>
<evidence type="ECO:0000256" key="4">
    <source>
        <dbReference type="ARBA" id="ARBA00022840"/>
    </source>
</evidence>
<name>A0AB73T6Q5_9FIRM</name>
<keyword evidence="4 6" id="KW-0067">ATP-binding</keyword>
<dbReference type="SUPFAM" id="SSF52540">
    <property type="entry name" value="P-loop containing nucleoside triphosphate hydrolases"/>
    <property type="match status" value="1"/>
</dbReference>
<keyword evidence="7" id="KW-1185">Reference proteome</keyword>
<dbReference type="InterPro" id="IPR027417">
    <property type="entry name" value="P-loop_NTPase"/>
</dbReference>
<comment type="caution">
    <text evidence="6">The sequence shown here is derived from an EMBL/GenBank/DDBJ whole genome shotgun (WGS) entry which is preliminary data.</text>
</comment>
<dbReference type="GO" id="GO:0016887">
    <property type="term" value="F:ATP hydrolysis activity"/>
    <property type="evidence" value="ECO:0007669"/>
    <property type="project" value="InterPro"/>
</dbReference>
<dbReference type="PANTHER" id="PTHR43335">
    <property type="entry name" value="ABC TRANSPORTER, ATP-BINDING PROTEIN"/>
    <property type="match status" value="1"/>
</dbReference>
<dbReference type="PANTHER" id="PTHR43335:SF8">
    <property type="entry name" value="ABC TRANSPORTER, ATP-BINDING PROTEIN"/>
    <property type="match status" value="1"/>
</dbReference>
<accession>A0AB73T6Q5</accession>
<dbReference type="GO" id="GO:0005524">
    <property type="term" value="F:ATP binding"/>
    <property type="evidence" value="ECO:0007669"/>
    <property type="project" value="UniProtKB-KW"/>
</dbReference>
<organism evidence="6 7">
    <name type="scientific">Murimonas intestini</name>
    <dbReference type="NCBI Taxonomy" id="1337051"/>
    <lineage>
        <taxon>Bacteria</taxon>
        <taxon>Bacillati</taxon>
        <taxon>Bacillota</taxon>
        <taxon>Clostridia</taxon>
        <taxon>Lachnospirales</taxon>
        <taxon>Lachnospiraceae</taxon>
        <taxon>Murimonas</taxon>
    </lineage>
</organism>